<name>A0AAN5CP21_9BILA</name>
<dbReference type="EMBL" id="BTRK01000004">
    <property type="protein sequence ID" value="GMR47815.1"/>
    <property type="molecule type" value="Genomic_DNA"/>
</dbReference>
<keyword evidence="1" id="KW-0812">Transmembrane</keyword>
<keyword evidence="1" id="KW-0472">Membrane</keyword>
<feature type="transmembrane region" description="Helical" evidence="1">
    <location>
        <begin position="99"/>
        <end position="122"/>
    </location>
</feature>
<feature type="transmembrane region" description="Helical" evidence="1">
    <location>
        <begin position="58"/>
        <end position="79"/>
    </location>
</feature>
<protein>
    <submittedName>
        <fullName evidence="2">Uncharacterized protein</fullName>
    </submittedName>
</protein>
<keyword evidence="1" id="KW-1133">Transmembrane helix</keyword>
<evidence type="ECO:0000313" key="2">
    <source>
        <dbReference type="EMBL" id="GMR47815.1"/>
    </source>
</evidence>
<comment type="caution">
    <text evidence="2">The sequence shown here is derived from an EMBL/GenBank/DDBJ whole genome shotgun (WGS) entry which is preliminary data.</text>
</comment>
<organism evidence="2 3">
    <name type="scientific">Pristionchus mayeri</name>
    <dbReference type="NCBI Taxonomy" id="1317129"/>
    <lineage>
        <taxon>Eukaryota</taxon>
        <taxon>Metazoa</taxon>
        <taxon>Ecdysozoa</taxon>
        <taxon>Nematoda</taxon>
        <taxon>Chromadorea</taxon>
        <taxon>Rhabditida</taxon>
        <taxon>Rhabditina</taxon>
        <taxon>Diplogasteromorpha</taxon>
        <taxon>Diplogasteroidea</taxon>
        <taxon>Neodiplogasteridae</taxon>
        <taxon>Pristionchus</taxon>
    </lineage>
</organism>
<dbReference type="Proteomes" id="UP001328107">
    <property type="component" value="Unassembled WGS sequence"/>
</dbReference>
<accession>A0AAN5CP21</accession>
<feature type="transmembrane region" description="Helical" evidence="1">
    <location>
        <begin position="170"/>
        <end position="190"/>
    </location>
</feature>
<feature type="transmembrane region" description="Helical" evidence="1">
    <location>
        <begin position="211"/>
        <end position="230"/>
    </location>
</feature>
<proteinExistence type="predicted"/>
<evidence type="ECO:0000313" key="3">
    <source>
        <dbReference type="Proteomes" id="UP001328107"/>
    </source>
</evidence>
<gene>
    <name evidence="2" type="ORF">PMAYCL1PPCAC_18010</name>
</gene>
<sequence>MSSSGGSASYGYQIHVSIPNVFGSFEATLGVFGAEVFLLFVFLICTWRLSCKDVAKPFLCLLSLCMLISTTGTICLFVFKMCRLSNDALAYASIVRTIGRFSSVNSLLFGGGYLLLGAGNAVRTRSPSPCSSSWFLHFTIFSFSVIVAVTKIFCSYSLENIPLFLFKTMPVFGFLFLLFGLVMGFLISCCGDTQKEIESRERSLVEAKSRFFSFVLFFIEPVALVCITRVCEWGE</sequence>
<dbReference type="AlphaFoldDB" id="A0AAN5CP21"/>
<feature type="transmembrane region" description="Helical" evidence="1">
    <location>
        <begin position="27"/>
        <end position="46"/>
    </location>
</feature>
<evidence type="ECO:0000256" key="1">
    <source>
        <dbReference type="SAM" id="Phobius"/>
    </source>
</evidence>
<reference evidence="3" key="1">
    <citation type="submission" date="2022-10" db="EMBL/GenBank/DDBJ databases">
        <title>Genome assembly of Pristionchus species.</title>
        <authorList>
            <person name="Yoshida K."/>
            <person name="Sommer R.J."/>
        </authorList>
    </citation>
    <scope>NUCLEOTIDE SEQUENCE [LARGE SCALE GENOMIC DNA]</scope>
    <source>
        <strain evidence="3">RS5460</strain>
    </source>
</reference>
<feature type="transmembrane region" description="Helical" evidence="1">
    <location>
        <begin position="134"/>
        <end position="158"/>
    </location>
</feature>
<keyword evidence="3" id="KW-1185">Reference proteome</keyword>